<evidence type="ECO:0000256" key="2">
    <source>
        <dbReference type="ARBA" id="ARBA00022692"/>
    </source>
</evidence>
<reference evidence="7" key="2">
    <citation type="journal article" date="2021" name="PeerJ">
        <title>Extensive microbial diversity within the chicken gut microbiome revealed by metagenomics and culture.</title>
        <authorList>
            <person name="Gilroy R."/>
            <person name="Ravi A."/>
            <person name="Getino M."/>
            <person name="Pursley I."/>
            <person name="Horton D.L."/>
            <person name="Alikhan N.F."/>
            <person name="Baker D."/>
            <person name="Gharbi K."/>
            <person name="Hall N."/>
            <person name="Watson M."/>
            <person name="Adriaenssens E.M."/>
            <person name="Foster-Nyarko E."/>
            <person name="Jarju S."/>
            <person name="Secka A."/>
            <person name="Antonio M."/>
            <person name="Oren A."/>
            <person name="Chaudhuri R.R."/>
            <person name="La Ragione R."/>
            <person name="Hildebrand F."/>
            <person name="Pallen M.J."/>
        </authorList>
    </citation>
    <scope>NUCLEOTIDE SEQUENCE</scope>
    <source>
        <strain evidence="7">ChiHecec2B26-709</strain>
    </source>
</reference>
<feature type="transmembrane region" description="Helical" evidence="5">
    <location>
        <begin position="118"/>
        <end position="136"/>
    </location>
</feature>
<protein>
    <recommendedName>
        <fullName evidence="6">Methylamine utilisation protein MauE domain-containing protein</fullName>
    </recommendedName>
</protein>
<gene>
    <name evidence="7" type="ORF">IAC35_01455</name>
</gene>
<accession>A0A9D1GMY8</accession>
<evidence type="ECO:0000256" key="5">
    <source>
        <dbReference type="SAM" id="Phobius"/>
    </source>
</evidence>
<organism evidence="7 8">
    <name type="scientific">Candidatus Cryptobacteroides merdipullorum</name>
    <dbReference type="NCBI Taxonomy" id="2840771"/>
    <lineage>
        <taxon>Bacteria</taxon>
        <taxon>Pseudomonadati</taxon>
        <taxon>Bacteroidota</taxon>
        <taxon>Bacteroidia</taxon>
        <taxon>Bacteroidales</taxon>
        <taxon>Candidatus Cryptobacteroides</taxon>
    </lineage>
</organism>
<comment type="subcellular location">
    <subcellularLocation>
        <location evidence="1">Membrane</location>
        <topology evidence="1">Multi-pass membrane protein</topology>
    </subcellularLocation>
</comment>
<feature type="transmembrane region" description="Helical" evidence="5">
    <location>
        <begin position="45"/>
        <end position="69"/>
    </location>
</feature>
<dbReference type="Pfam" id="PF07291">
    <property type="entry name" value="MauE"/>
    <property type="match status" value="1"/>
</dbReference>
<evidence type="ECO:0000313" key="8">
    <source>
        <dbReference type="Proteomes" id="UP000886881"/>
    </source>
</evidence>
<reference evidence="7" key="1">
    <citation type="submission" date="2020-10" db="EMBL/GenBank/DDBJ databases">
        <authorList>
            <person name="Gilroy R."/>
        </authorList>
    </citation>
    <scope>NUCLEOTIDE SEQUENCE</scope>
    <source>
        <strain evidence="7">ChiHecec2B26-709</strain>
    </source>
</reference>
<evidence type="ECO:0000256" key="1">
    <source>
        <dbReference type="ARBA" id="ARBA00004141"/>
    </source>
</evidence>
<evidence type="ECO:0000259" key="6">
    <source>
        <dbReference type="Pfam" id="PF07291"/>
    </source>
</evidence>
<dbReference type="InterPro" id="IPR009908">
    <property type="entry name" value="Methylamine_util_MauE"/>
</dbReference>
<feature type="domain" description="Methylamine utilisation protein MauE" evidence="6">
    <location>
        <begin position="2"/>
        <end position="133"/>
    </location>
</feature>
<name>A0A9D1GMY8_9BACT</name>
<keyword evidence="3 5" id="KW-1133">Transmembrane helix</keyword>
<dbReference type="GO" id="GO:0030416">
    <property type="term" value="P:methylamine metabolic process"/>
    <property type="evidence" value="ECO:0007669"/>
    <property type="project" value="InterPro"/>
</dbReference>
<dbReference type="GO" id="GO:0016020">
    <property type="term" value="C:membrane"/>
    <property type="evidence" value="ECO:0007669"/>
    <property type="project" value="UniProtKB-SubCell"/>
</dbReference>
<evidence type="ECO:0000313" key="7">
    <source>
        <dbReference type="EMBL" id="HIT46505.1"/>
    </source>
</evidence>
<sequence>MRIIRRISAVIVGFTFFIAGLLKLMDPVGAGLVVDEYLKFLHLGFLRFASDFLGAAAALCETVIGIALITGIWRKVTALITLGVLGAFTLLTVALVIFNPLMDCGCFGEAVHLTHFQSLVKNLVLLGLWCLAYLPFSSMEPTRRIKYVSFSVATVSVCLFLLYSVFSIPMLDFTDYRPGTELSSLENADWTSGDEIVLLTFSDVQGNYADSLALQGNVMAASVYDPEKMTVQKWQKISALMDKAAESGYTPLVLTASTPELIAETVSSPELLPYIYFADRKTLMTLNRSNGGVSYFSDGQIVAKWSVNRLPDEETLERMAATDPIESLVSENHGAKLKFQAFLLYVCAVILLL</sequence>
<keyword evidence="4 5" id="KW-0472">Membrane</keyword>
<keyword evidence="2 5" id="KW-0812">Transmembrane</keyword>
<feature type="transmembrane region" description="Helical" evidence="5">
    <location>
        <begin position="76"/>
        <end position="98"/>
    </location>
</feature>
<evidence type="ECO:0000256" key="3">
    <source>
        <dbReference type="ARBA" id="ARBA00022989"/>
    </source>
</evidence>
<evidence type="ECO:0000256" key="4">
    <source>
        <dbReference type="ARBA" id="ARBA00023136"/>
    </source>
</evidence>
<dbReference type="EMBL" id="DVLC01000028">
    <property type="protein sequence ID" value="HIT46505.1"/>
    <property type="molecule type" value="Genomic_DNA"/>
</dbReference>
<proteinExistence type="predicted"/>
<dbReference type="AlphaFoldDB" id="A0A9D1GMY8"/>
<feature type="transmembrane region" description="Helical" evidence="5">
    <location>
        <begin position="148"/>
        <end position="166"/>
    </location>
</feature>
<feature type="transmembrane region" description="Helical" evidence="5">
    <location>
        <begin position="7"/>
        <end position="25"/>
    </location>
</feature>
<comment type="caution">
    <text evidence="7">The sequence shown here is derived from an EMBL/GenBank/DDBJ whole genome shotgun (WGS) entry which is preliminary data.</text>
</comment>
<dbReference type="Proteomes" id="UP000886881">
    <property type="component" value="Unassembled WGS sequence"/>
</dbReference>